<reference evidence="3" key="1">
    <citation type="submission" date="2023-08" db="EMBL/GenBank/DDBJ databases">
        <title>Complete genome sequence of Shewanella oncorhynchi Z-P2, a siderophore putrebactin-producing bacterium.</title>
        <authorList>
            <person name="Zhang Y."/>
        </authorList>
    </citation>
    <scope>NUCLEOTIDE SEQUENCE</scope>
    <source>
        <strain evidence="3">Z-P2</strain>
    </source>
</reference>
<name>A0AA50Q7F0_9GAMM</name>
<accession>A0AA50Q7F0</accession>
<dbReference type="InterPro" id="IPR005537">
    <property type="entry name" value="RAMP_III_fam"/>
</dbReference>
<keyword evidence="1" id="KW-0051">Antiviral defense</keyword>
<feature type="domain" description="CRISPR type III-associated protein" evidence="2">
    <location>
        <begin position="28"/>
        <end position="211"/>
    </location>
</feature>
<dbReference type="EMBL" id="CP132914">
    <property type="protein sequence ID" value="WMB74797.1"/>
    <property type="molecule type" value="Genomic_DNA"/>
</dbReference>
<dbReference type="Proteomes" id="UP001236800">
    <property type="component" value="Chromosome"/>
</dbReference>
<evidence type="ECO:0000313" key="3">
    <source>
        <dbReference type="EMBL" id="WMB74797.1"/>
    </source>
</evidence>
<dbReference type="GO" id="GO:0051607">
    <property type="term" value="P:defense response to virus"/>
    <property type="evidence" value="ECO:0007669"/>
    <property type="project" value="UniProtKB-KW"/>
</dbReference>
<proteinExistence type="predicted"/>
<dbReference type="RefSeq" id="WP_306685216.1">
    <property type="nucleotide sequence ID" value="NZ_CP132914.1"/>
</dbReference>
<evidence type="ECO:0000256" key="1">
    <source>
        <dbReference type="ARBA" id="ARBA00023118"/>
    </source>
</evidence>
<dbReference type="KEGG" id="sog:RA178_09450"/>
<gene>
    <name evidence="3" type="ORF">RA178_09450</name>
</gene>
<dbReference type="GeneID" id="301339407"/>
<dbReference type="AlphaFoldDB" id="A0AA50Q7F0"/>
<organism evidence="3">
    <name type="scientific">Shewanella oncorhynchi</name>
    <dbReference type="NCBI Taxonomy" id="2726434"/>
    <lineage>
        <taxon>Bacteria</taxon>
        <taxon>Pseudomonadati</taxon>
        <taxon>Pseudomonadota</taxon>
        <taxon>Gammaproteobacteria</taxon>
        <taxon>Alteromonadales</taxon>
        <taxon>Shewanellaceae</taxon>
        <taxon>Shewanella</taxon>
    </lineage>
</organism>
<sequence>MSLLQQSFRIILQQDVIFNAMSATLGGQQGLDYLPGSVFLGAVASRIYSELNTNEAWQVFHSGLVRFHDALPLDAQQQPAWPVPLNWHYYKGDELCSSKSKLDVKQIFDPAFQKHAAESRQPKQIRKGYVSQSGTWVQPKLSLRMKTAIDAQKGTAAEGQLFGYQSVDAGQTYLFTLEAEPEAAELFDKVVRLLSGSLRLGRSRSAQYGKVLSELVTKIDPLPTQLQPQTQTLTLWLMSDLALLDDSGQATLQPKASYLGLPDTALWDEPQSYIRTRRYSPFNAYRQAYEQERQVISRGSVLRYKLNQPLTDSQLAALRTVGLHTGSGLGRMAVNPTLLSQTQPVFMDNTALTAPKDSSSNVYQADISSILLDTLKARYQAQQSYNRAEQEAQRLLSLLLSALDSARSWKGIPLTQALETAPGRSQWGIIKELSSKHRDNPETLWKTIIGEQTDSHAVIGQRSGWELETGPSETLAQVFLQDKKLLQYVNQPLLAEVLGQLAAQVLSCKQWQAKVQGSTTIASGETA</sequence>
<dbReference type="Pfam" id="PF03787">
    <property type="entry name" value="RAMPs"/>
    <property type="match status" value="1"/>
</dbReference>
<evidence type="ECO:0000259" key="2">
    <source>
        <dbReference type="Pfam" id="PF03787"/>
    </source>
</evidence>
<protein>
    <submittedName>
        <fullName evidence="3">RAMP superfamily CRISPR-associated protein</fullName>
    </submittedName>
</protein>